<evidence type="ECO:0000256" key="4">
    <source>
        <dbReference type="ARBA" id="ARBA00022741"/>
    </source>
</evidence>
<keyword evidence="1" id="KW-0723">Serine/threonine-protein kinase</keyword>
<accession>A0ABD0LF98</accession>
<feature type="compositionally biased region" description="Low complexity" evidence="8">
    <location>
        <begin position="311"/>
        <end position="328"/>
    </location>
</feature>
<feature type="region of interest" description="Disordered" evidence="8">
    <location>
        <begin position="503"/>
        <end position="568"/>
    </location>
</feature>
<comment type="caution">
    <text evidence="10">The sequence shown here is derived from an EMBL/GenBank/DDBJ whole genome shotgun (WGS) entry which is preliminary data.</text>
</comment>
<evidence type="ECO:0000256" key="3">
    <source>
        <dbReference type="ARBA" id="ARBA00022679"/>
    </source>
</evidence>
<feature type="domain" description="Protein kinase" evidence="9">
    <location>
        <begin position="624"/>
        <end position="877"/>
    </location>
</feature>
<keyword evidence="5" id="KW-0418">Kinase</keyword>
<dbReference type="AlphaFoldDB" id="A0ABD0LF98"/>
<protein>
    <recommendedName>
        <fullName evidence="9">Protein kinase domain-containing protein</fullName>
    </recommendedName>
</protein>
<dbReference type="Gene3D" id="1.10.510.10">
    <property type="entry name" value="Transferase(Phosphotransferase) domain 1"/>
    <property type="match status" value="1"/>
</dbReference>
<feature type="region of interest" description="Disordered" evidence="8">
    <location>
        <begin position="1"/>
        <end position="486"/>
    </location>
</feature>
<feature type="compositionally biased region" description="Polar residues" evidence="8">
    <location>
        <begin position="291"/>
        <end position="301"/>
    </location>
</feature>
<dbReference type="Pfam" id="PF00069">
    <property type="entry name" value="Pkinase"/>
    <property type="match status" value="1"/>
</dbReference>
<feature type="binding site" evidence="7">
    <location>
        <position position="658"/>
    </location>
    <ligand>
        <name>ATP</name>
        <dbReference type="ChEBI" id="CHEBI:30616"/>
    </ligand>
</feature>
<evidence type="ECO:0000256" key="1">
    <source>
        <dbReference type="ARBA" id="ARBA00022527"/>
    </source>
</evidence>
<dbReference type="GO" id="GO:0004674">
    <property type="term" value="F:protein serine/threonine kinase activity"/>
    <property type="evidence" value="ECO:0007669"/>
    <property type="project" value="UniProtKB-KW"/>
</dbReference>
<dbReference type="InterPro" id="IPR045270">
    <property type="entry name" value="STKc_AGC"/>
</dbReference>
<dbReference type="GO" id="GO:0005524">
    <property type="term" value="F:ATP binding"/>
    <property type="evidence" value="ECO:0007669"/>
    <property type="project" value="UniProtKB-UniRule"/>
</dbReference>
<evidence type="ECO:0000259" key="9">
    <source>
        <dbReference type="PROSITE" id="PS50011"/>
    </source>
</evidence>
<evidence type="ECO:0000313" key="10">
    <source>
        <dbReference type="EMBL" id="KAK7498124.1"/>
    </source>
</evidence>
<dbReference type="InterPro" id="IPR017441">
    <property type="entry name" value="Protein_kinase_ATP_BS"/>
</dbReference>
<dbReference type="InterPro" id="IPR008271">
    <property type="entry name" value="Ser/Thr_kinase_AS"/>
</dbReference>
<dbReference type="CDD" id="cd05123">
    <property type="entry name" value="STKc_AGC"/>
    <property type="match status" value="1"/>
</dbReference>
<keyword evidence="3" id="KW-0808">Transferase</keyword>
<evidence type="ECO:0000256" key="2">
    <source>
        <dbReference type="ARBA" id="ARBA00022553"/>
    </source>
</evidence>
<feature type="compositionally biased region" description="Low complexity" evidence="8">
    <location>
        <begin position="19"/>
        <end position="50"/>
    </location>
</feature>
<dbReference type="PANTHER" id="PTHR24351">
    <property type="entry name" value="RIBOSOMAL PROTEIN S6 KINASE"/>
    <property type="match status" value="1"/>
</dbReference>
<sequence length="962" mass="104154">MNSNSRRIGMKASTRDSTSRSTTNSPARTSTGSNSSSPAASRAERASSSLLRDRTPRSTAVSSSRSGEKQQSTAVSSSRSGEKQQSTAVSSSRSGEKQQSTAVSSTRSTEKQQSTAVSSTKSTEKQQSTAVSSTKSTEKQQSTAVSSTKSTEKQQSTAVSSTKSTEKQQSTAVSSTKSTEKQQSTAVSRVKANEQQHSPAVSRSKFGDQKQSPALSRIKATDRDQSPGVSRSKTSGQQRTPPVSRTKSLDQPQTAKPKPTSTKSNTPSSPQGISVRKTSSPASTSATRSTNGKNGVTSVRKTSAPAVCAGSGSSSSKTTSPSATTNTSEVLDTSVVLTEENVSVPKENASASEDRFPEVTTPKENYTTERKHDGGDDNSAPRCPETCQQLSPEERKTASTENENESSEISVCGGVVKEGHVHIVRPQNNSFPPRESKASEAATTTTTDPDVAEHEMRPQRHMSPTRPKRSPVPIPSPQHPKVSSLDEISADSLSHLRQIWTSGGGGILATSPRSKDSTSPQRRRHSVSTPADGKGSEVTNESAAEDGAGGEEEDSEDGEEGEEEVTYFRDRRPSAVYFTPEKAEGYPWLTWNSVIHPDQIELHPSPQQRLEATQDQNYILNLILTIGDVIGQGQYGKVHVASLRSDKASVCDQLFALKKLAKAGQETTVHALAEQRALEVGRGCPFIVRLYACFQTKLAFYLVLELAEGGRLTDVLTRVGRLPEPNLFCAVAFLHENNILHRDLKLDNVLLDSTGYLRLCDFGLSMDEFRDDDEVASPCGTLFYVAPEVLRGESYGKSADWWSFGVLLYRMATGLLPFNGKNIQELYVAVTRKEPFFDSFLSPSLVSLLHKLLNKMPDLRPGHSAEDRQTLKDDAFFTGLDWEALHARSIVPPELPSWSLFPTVETDAHRVESDSVLSASLPLHDLLDKTPADRNLGHPKQTRSRSLVPCGLLPLRAADEPS</sequence>
<feature type="compositionally biased region" description="Basic and acidic residues" evidence="8">
    <location>
        <begin position="366"/>
        <end position="375"/>
    </location>
</feature>
<dbReference type="PROSITE" id="PS00108">
    <property type="entry name" value="PROTEIN_KINASE_ST"/>
    <property type="match status" value="1"/>
</dbReference>
<evidence type="ECO:0000256" key="5">
    <source>
        <dbReference type="ARBA" id="ARBA00022777"/>
    </source>
</evidence>
<dbReference type="InterPro" id="IPR011009">
    <property type="entry name" value="Kinase-like_dom_sf"/>
</dbReference>
<proteinExistence type="predicted"/>
<organism evidence="10 11">
    <name type="scientific">Batillaria attramentaria</name>
    <dbReference type="NCBI Taxonomy" id="370345"/>
    <lineage>
        <taxon>Eukaryota</taxon>
        <taxon>Metazoa</taxon>
        <taxon>Spiralia</taxon>
        <taxon>Lophotrochozoa</taxon>
        <taxon>Mollusca</taxon>
        <taxon>Gastropoda</taxon>
        <taxon>Caenogastropoda</taxon>
        <taxon>Sorbeoconcha</taxon>
        <taxon>Cerithioidea</taxon>
        <taxon>Batillariidae</taxon>
        <taxon>Batillaria</taxon>
    </lineage>
</organism>
<dbReference type="Proteomes" id="UP001519460">
    <property type="component" value="Unassembled WGS sequence"/>
</dbReference>
<feature type="compositionally biased region" description="Low complexity" evidence="8">
    <location>
        <begin position="118"/>
        <end position="185"/>
    </location>
</feature>
<feature type="compositionally biased region" description="Polar residues" evidence="8">
    <location>
        <begin position="227"/>
        <end position="250"/>
    </location>
</feature>
<gene>
    <name evidence="10" type="ORF">BaRGS_00010712</name>
</gene>
<reference evidence="10 11" key="1">
    <citation type="journal article" date="2023" name="Sci. Data">
        <title>Genome assembly of the Korean intertidal mud-creeper Batillaria attramentaria.</title>
        <authorList>
            <person name="Patra A.K."/>
            <person name="Ho P.T."/>
            <person name="Jun S."/>
            <person name="Lee S.J."/>
            <person name="Kim Y."/>
            <person name="Won Y.J."/>
        </authorList>
    </citation>
    <scope>NUCLEOTIDE SEQUENCE [LARGE SCALE GENOMIC DNA]</scope>
    <source>
        <strain evidence="10">Wonlab-2016</strain>
    </source>
</reference>
<evidence type="ECO:0000256" key="6">
    <source>
        <dbReference type="ARBA" id="ARBA00022840"/>
    </source>
</evidence>
<name>A0ABD0LF98_9CAEN</name>
<keyword evidence="4 7" id="KW-0547">Nucleotide-binding</keyword>
<feature type="compositionally biased region" description="Polar residues" evidence="8">
    <location>
        <begin position="57"/>
        <end position="117"/>
    </location>
</feature>
<feature type="compositionally biased region" description="Low complexity" evidence="8">
    <location>
        <begin position="278"/>
        <end position="290"/>
    </location>
</feature>
<dbReference type="SUPFAM" id="SSF56112">
    <property type="entry name" value="Protein kinase-like (PK-like)"/>
    <property type="match status" value="1"/>
</dbReference>
<evidence type="ECO:0000256" key="7">
    <source>
        <dbReference type="PROSITE-ProRule" id="PRU10141"/>
    </source>
</evidence>
<keyword evidence="11" id="KW-1185">Reference proteome</keyword>
<dbReference type="InterPro" id="IPR000719">
    <property type="entry name" value="Prot_kinase_dom"/>
</dbReference>
<evidence type="ECO:0000313" key="11">
    <source>
        <dbReference type="Proteomes" id="UP001519460"/>
    </source>
</evidence>
<keyword evidence="2" id="KW-0597">Phosphoprotein</keyword>
<feature type="compositionally biased region" description="Low complexity" evidence="8">
    <location>
        <begin position="251"/>
        <end position="271"/>
    </location>
</feature>
<evidence type="ECO:0000256" key="8">
    <source>
        <dbReference type="SAM" id="MobiDB-lite"/>
    </source>
</evidence>
<dbReference type="SMART" id="SM00220">
    <property type="entry name" value="S_TKc"/>
    <property type="match status" value="1"/>
</dbReference>
<dbReference type="PROSITE" id="PS50011">
    <property type="entry name" value="PROTEIN_KINASE_DOM"/>
    <property type="match status" value="1"/>
</dbReference>
<dbReference type="PROSITE" id="PS00107">
    <property type="entry name" value="PROTEIN_KINASE_ATP"/>
    <property type="match status" value="1"/>
</dbReference>
<dbReference type="EMBL" id="JACVVK020000053">
    <property type="protein sequence ID" value="KAK7498124.1"/>
    <property type="molecule type" value="Genomic_DNA"/>
</dbReference>
<dbReference type="Gene3D" id="3.30.200.20">
    <property type="entry name" value="Phosphorylase Kinase, domain 1"/>
    <property type="match status" value="1"/>
</dbReference>
<feature type="compositionally biased region" description="Acidic residues" evidence="8">
    <location>
        <begin position="548"/>
        <end position="565"/>
    </location>
</feature>
<keyword evidence="6 7" id="KW-0067">ATP-binding</keyword>